<dbReference type="InterPro" id="IPR010093">
    <property type="entry name" value="SinI_DNA-bd"/>
</dbReference>
<dbReference type="AlphaFoldDB" id="A0A2K9NZ98"/>
<feature type="domain" description="Helix-turn-helix" evidence="1">
    <location>
        <begin position="26"/>
        <end position="74"/>
    </location>
</feature>
<gene>
    <name evidence="2" type="ORF">B9O19_00189</name>
</gene>
<keyword evidence="3" id="KW-1185">Reference proteome</keyword>
<name>A0A2K9NZ98_9FIRM</name>
<dbReference type="GO" id="GO:0003677">
    <property type="term" value="F:DNA binding"/>
    <property type="evidence" value="ECO:0007669"/>
    <property type="project" value="InterPro"/>
</dbReference>
<proteinExistence type="predicted"/>
<organism evidence="2 3">
    <name type="scientific">Monoglobus pectinilyticus</name>
    <dbReference type="NCBI Taxonomy" id="1981510"/>
    <lineage>
        <taxon>Bacteria</taxon>
        <taxon>Bacillati</taxon>
        <taxon>Bacillota</taxon>
        <taxon>Clostridia</taxon>
        <taxon>Monoglobales</taxon>
        <taxon>Monoglobaceae</taxon>
        <taxon>Monoglobus</taxon>
    </lineage>
</organism>
<evidence type="ECO:0000313" key="3">
    <source>
        <dbReference type="Proteomes" id="UP000235589"/>
    </source>
</evidence>
<dbReference type="RefSeq" id="WP_015573048.1">
    <property type="nucleotide sequence ID" value="NZ_CP020991.1"/>
</dbReference>
<sequence>MFEDKIEAMNKLPNAVDDSSGFEKRVYTVEEIMDILSIGKNTAYALVNSGVFHFVKVGGHYRISKKSFDRWLDNMDSESSGCQLCD</sequence>
<reference evidence="2 3" key="1">
    <citation type="submission" date="2017-04" db="EMBL/GenBank/DDBJ databases">
        <title>Monoglobus pectinilyticus 14 draft genome.</title>
        <authorList>
            <person name="Kim C."/>
            <person name="Rosendale D.I."/>
            <person name="Kelly W.J."/>
            <person name="Tannock G.W."/>
            <person name="Patchett M.L."/>
            <person name="Jordens J.Z."/>
        </authorList>
    </citation>
    <scope>NUCLEOTIDE SEQUENCE [LARGE SCALE GENOMIC DNA]</scope>
    <source>
        <strain evidence="2 3">14</strain>
    </source>
</reference>
<dbReference type="KEGG" id="mpec:B9O19_00189"/>
<dbReference type="GeneID" id="98061621"/>
<dbReference type="NCBIfam" id="TIGR01764">
    <property type="entry name" value="excise"/>
    <property type="match status" value="1"/>
</dbReference>
<dbReference type="EMBL" id="CP020991">
    <property type="protein sequence ID" value="AUO18373.1"/>
    <property type="molecule type" value="Genomic_DNA"/>
</dbReference>
<dbReference type="Pfam" id="PF12728">
    <property type="entry name" value="HTH_17"/>
    <property type="match status" value="1"/>
</dbReference>
<evidence type="ECO:0000313" key="2">
    <source>
        <dbReference type="EMBL" id="AUO18373.1"/>
    </source>
</evidence>
<protein>
    <submittedName>
        <fullName evidence="2">DNA binding domain protein, excisionase family</fullName>
    </submittedName>
</protein>
<accession>A0A2K9NZ98</accession>
<dbReference type="OrthoDB" id="9800833at2"/>
<dbReference type="InterPro" id="IPR041657">
    <property type="entry name" value="HTH_17"/>
</dbReference>
<evidence type="ECO:0000259" key="1">
    <source>
        <dbReference type="Pfam" id="PF12728"/>
    </source>
</evidence>
<dbReference type="Proteomes" id="UP000235589">
    <property type="component" value="Chromosome"/>
</dbReference>